<feature type="compositionally biased region" description="Basic and acidic residues" evidence="7">
    <location>
        <begin position="325"/>
        <end position="335"/>
    </location>
</feature>
<dbReference type="Proteomes" id="UP001139700">
    <property type="component" value="Unassembled WGS sequence"/>
</dbReference>
<comment type="pathway">
    <text evidence="1">Porphyrin-containing compound metabolism; bacteriochlorophyll biosynthesis.</text>
</comment>
<feature type="domain" description="VWFA" evidence="8">
    <location>
        <begin position="451"/>
        <end position="630"/>
    </location>
</feature>
<dbReference type="CDD" id="cd00009">
    <property type="entry name" value="AAA"/>
    <property type="match status" value="1"/>
</dbReference>
<evidence type="ECO:0000256" key="5">
    <source>
        <dbReference type="ARBA" id="ARBA00030759"/>
    </source>
</evidence>
<evidence type="ECO:0000256" key="4">
    <source>
        <dbReference type="ARBA" id="ARBA00022840"/>
    </source>
</evidence>
<dbReference type="Pfam" id="PF13519">
    <property type="entry name" value="VWA_2"/>
    <property type="match status" value="1"/>
</dbReference>
<dbReference type="InterPro" id="IPR041628">
    <property type="entry name" value="ChlI/MoxR_AAA_lid"/>
</dbReference>
<dbReference type="SUPFAM" id="SSF53300">
    <property type="entry name" value="vWA-like"/>
    <property type="match status" value="1"/>
</dbReference>
<keyword evidence="3" id="KW-0547">Nucleotide-binding</keyword>
<dbReference type="PANTHER" id="PTHR35023">
    <property type="entry name" value="CHELATASE-RELATED"/>
    <property type="match status" value="1"/>
</dbReference>
<evidence type="ECO:0000313" key="10">
    <source>
        <dbReference type="Proteomes" id="UP001139700"/>
    </source>
</evidence>
<comment type="similarity">
    <text evidence="2">Belongs to the Mg-chelatase subunits D/I family.</text>
</comment>
<dbReference type="PANTHER" id="PTHR35023:SF1">
    <property type="entry name" value="MG-PROTOPORPHYRIN IX CHELATASE"/>
    <property type="match status" value="1"/>
</dbReference>
<evidence type="ECO:0000256" key="1">
    <source>
        <dbReference type="ARBA" id="ARBA00004800"/>
    </source>
</evidence>
<comment type="function">
    <text evidence="6">Involved in bacteriochlorophyll biosynthesis; introduces a magnesium ion into protoporphyrin IX to yield Mg-protoporphyrin IX.</text>
</comment>
<feature type="compositionally biased region" description="Low complexity" evidence="7">
    <location>
        <begin position="303"/>
        <end position="314"/>
    </location>
</feature>
<dbReference type="InterPro" id="IPR036465">
    <property type="entry name" value="vWFA_dom_sf"/>
</dbReference>
<dbReference type="AlphaFoldDB" id="A0A9X1T8T8"/>
<dbReference type="Pfam" id="PF01078">
    <property type="entry name" value="Mg_chelatase"/>
    <property type="match status" value="1"/>
</dbReference>
<keyword evidence="4" id="KW-0067">ATP-binding</keyword>
<accession>A0A9X1T8T8</accession>
<dbReference type="InterPro" id="IPR027417">
    <property type="entry name" value="P-loop_NTPase"/>
</dbReference>
<dbReference type="GO" id="GO:0005524">
    <property type="term" value="F:ATP binding"/>
    <property type="evidence" value="ECO:0007669"/>
    <property type="project" value="UniProtKB-KW"/>
</dbReference>
<evidence type="ECO:0000256" key="7">
    <source>
        <dbReference type="SAM" id="MobiDB-lite"/>
    </source>
</evidence>
<dbReference type="Gene3D" id="3.40.50.300">
    <property type="entry name" value="P-loop containing nucleotide triphosphate hydrolases"/>
    <property type="match status" value="1"/>
</dbReference>
<dbReference type="PROSITE" id="PS50234">
    <property type="entry name" value="VWFA"/>
    <property type="match status" value="1"/>
</dbReference>
<dbReference type="Pfam" id="PF17863">
    <property type="entry name" value="AAA_lid_2"/>
    <property type="match status" value="1"/>
</dbReference>
<keyword evidence="10" id="KW-1185">Reference proteome</keyword>
<evidence type="ECO:0000256" key="2">
    <source>
        <dbReference type="ARBA" id="ARBA00005799"/>
    </source>
</evidence>
<evidence type="ECO:0000259" key="8">
    <source>
        <dbReference type="PROSITE" id="PS50234"/>
    </source>
</evidence>
<dbReference type="EMBL" id="JAJTTA010000002">
    <property type="protein sequence ID" value="MCF0040490.1"/>
    <property type="molecule type" value="Genomic_DNA"/>
</dbReference>
<reference evidence="9" key="1">
    <citation type="submission" date="2021-12" db="EMBL/GenBank/DDBJ databases">
        <title>Novel species in genus Dyadobacter.</title>
        <authorList>
            <person name="Ma C."/>
        </authorList>
    </citation>
    <scope>NUCLEOTIDE SEQUENCE</scope>
    <source>
        <strain evidence="9">CY399</strain>
    </source>
</reference>
<dbReference type="SMART" id="SM00327">
    <property type="entry name" value="VWA"/>
    <property type="match status" value="1"/>
</dbReference>
<dbReference type="CDD" id="cd01451">
    <property type="entry name" value="vWA_Magnesium_chelatase"/>
    <property type="match status" value="1"/>
</dbReference>
<dbReference type="InterPro" id="IPR052989">
    <property type="entry name" value="Mg-chelatase_DI-like"/>
</dbReference>
<dbReference type="Gene3D" id="1.10.8.80">
    <property type="entry name" value="Magnesium chelatase subunit I, C-Terminal domain"/>
    <property type="match status" value="1"/>
</dbReference>
<proteinExistence type="inferred from homology"/>
<evidence type="ECO:0000313" key="9">
    <source>
        <dbReference type="EMBL" id="MCF0040490.1"/>
    </source>
</evidence>
<comment type="caution">
    <text evidence="9">The sequence shown here is derived from an EMBL/GenBank/DDBJ whole genome shotgun (WGS) entry which is preliminary data.</text>
</comment>
<protein>
    <recommendedName>
        <fullName evidence="5">Mg-protoporphyrin IX chelatase</fullName>
    </recommendedName>
</protein>
<dbReference type="InterPro" id="IPR002035">
    <property type="entry name" value="VWF_A"/>
</dbReference>
<name>A0A9X1T8T8_9BACT</name>
<dbReference type="SUPFAM" id="SSF52540">
    <property type="entry name" value="P-loop containing nucleoside triphosphate hydrolases"/>
    <property type="match status" value="1"/>
</dbReference>
<dbReference type="InterPro" id="IPR041702">
    <property type="entry name" value="BchD/ChlD_VWA"/>
</dbReference>
<feature type="region of interest" description="Disordered" evidence="7">
    <location>
        <begin position="297"/>
        <end position="360"/>
    </location>
</feature>
<organism evidence="9 10">
    <name type="scientific">Dyadobacter fanqingshengii</name>
    <dbReference type="NCBI Taxonomy" id="2906443"/>
    <lineage>
        <taxon>Bacteria</taxon>
        <taxon>Pseudomonadati</taxon>
        <taxon>Bacteroidota</taxon>
        <taxon>Cytophagia</taxon>
        <taxon>Cytophagales</taxon>
        <taxon>Spirosomataceae</taxon>
        <taxon>Dyadobacter</taxon>
    </lineage>
</organism>
<evidence type="ECO:0000256" key="6">
    <source>
        <dbReference type="ARBA" id="ARBA00053551"/>
    </source>
</evidence>
<dbReference type="Gene3D" id="3.40.50.410">
    <property type="entry name" value="von Willebrand factor, type A domain"/>
    <property type="match status" value="1"/>
</dbReference>
<dbReference type="InterPro" id="IPR000523">
    <property type="entry name" value="Mg_chelatse_chII-like_cat_dom"/>
</dbReference>
<sequence>MSQQYPFSAIVGQHKLKKALLLCAVNPAIGGVLIKGEKGTAKTTAARGLAAVMPYIQAENSLEDAGHSEEIPVPFVDLPLGASEDRVIGSLDIAAMVSEKRKKLLPGLLATAHRGFLYVDEVNLLPDHLVDILLDVAASGVNTIQREGLSISHPSRFVLIGTMNPEEGNLRPQFLDRFGLMVEVEAQQDVTERTEVVKRRISFEHSPEAFITHWSSSQLALKNQITNAKNLLPAVEMPEGLLTLISQLCMEWSVASLRADIVLYKTAITIAALANRKLVNADDIREAAELVLMHRKGKKPFDQKQNNTQSQTNNAPESSQSPRDNAGKERQKGEESQPGNNDNQDECSEGNCPPNATEQVFLPGNLSQIPEIHLDKAIFSPGLNAGRRTKTMDMPKGFQIGAEKLTDGSLAISDTIRHAIVRQASTSDSDVLEIKTEDLQQKIKAGKTGHLILFVVDASGSMAAGKRMEAVKGSVLALLQDAYQKRDRVGVIAFRGVEAEVLLEPTRSIEFAEQAMENLPTGGRTPLAHALQVSLQIIQEQPIDINPLLIILSDGKANVPLAGGGDPWQQALKLAAMIGETQIKSLVLDTENGYLRLGRATELATALTGDYLSLDELSAESITDTIHSRIYDRQH</sequence>
<gene>
    <name evidence="9" type="ORF">LXM24_10370</name>
</gene>
<evidence type="ECO:0000256" key="3">
    <source>
        <dbReference type="ARBA" id="ARBA00022741"/>
    </source>
</evidence>
<dbReference type="RefSeq" id="WP_234612972.1">
    <property type="nucleotide sequence ID" value="NZ_CP098806.1"/>
</dbReference>